<dbReference type="RefSeq" id="WP_349181553.1">
    <property type="nucleotide sequence ID" value="NZ_JBBNGS010000003.1"/>
</dbReference>
<feature type="region of interest" description="Disordered" evidence="1">
    <location>
        <begin position="175"/>
        <end position="194"/>
    </location>
</feature>
<reference evidence="3 4" key="1">
    <citation type="submission" date="2024-04" db="EMBL/GenBank/DDBJ databases">
        <title>Human intestinal bacterial collection.</title>
        <authorList>
            <person name="Pauvert C."/>
            <person name="Hitch T.C.A."/>
            <person name="Clavel T."/>
        </authorList>
    </citation>
    <scope>NUCLEOTIDE SEQUENCE [LARGE SCALE GENOMIC DNA]</scope>
    <source>
        <strain evidence="3 4">CLA-AA-H197</strain>
    </source>
</reference>
<dbReference type="SMART" id="SM00255">
    <property type="entry name" value="TIR"/>
    <property type="match status" value="1"/>
</dbReference>
<dbReference type="InterPro" id="IPR035897">
    <property type="entry name" value="Toll_tir_struct_dom_sf"/>
</dbReference>
<evidence type="ECO:0000256" key="1">
    <source>
        <dbReference type="SAM" id="MobiDB-lite"/>
    </source>
</evidence>
<gene>
    <name evidence="3" type="ORF">AAAT05_02095</name>
</gene>
<accession>A0ABV1IFQ8</accession>
<dbReference type="SUPFAM" id="SSF52200">
    <property type="entry name" value="Toll/Interleukin receptor TIR domain"/>
    <property type="match status" value="1"/>
</dbReference>
<dbReference type="Gene3D" id="3.40.50.10140">
    <property type="entry name" value="Toll/interleukin-1 receptor homology (TIR) domain"/>
    <property type="match status" value="1"/>
</dbReference>
<comment type="caution">
    <text evidence="3">The sequence shown here is derived from an EMBL/GenBank/DDBJ whole genome shotgun (WGS) entry which is preliminary data.</text>
</comment>
<dbReference type="PROSITE" id="PS50104">
    <property type="entry name" value="TIR"/>
    <property type="match status" value="1"/>
</dbReference>
<dbReference type="EMBL" id="JBBNGS010000003">
    <property type="protein sequence ID" value="MEQ2637145.1"/>
    <property type="molecule type" value="Genomic_DNA"/>
</dbReference>
<evidence type="ECO:0000313" key="3">
    <source>
        <dbReference type="EMBL" id="MEQ2637145.1"/>
    </source>
</evidence>
<evidence type="ECO:0000313" key="4">
    <source>
        <dbReference type="Proteomes" id="UP001478817"/>
    </source>
</evidence>
<sequence length="375" mass="41944">MPNVSAFFSYSHMDDANEFLSKLRRDLCEEFRIISGSELNLFFDRDSIEWGSNWRNSIESGIANASFFIPVISPNYFLSNSCQAELHQYLAKTRAPELRDLMLPLLFSDVQTEYVQLDEGLVQRVLEYQYLDIQELRFIDRGSAAYVKRLNDIAKKILMANDRLIKQAEAELSSQDRLPSSFGPNDTDQAAQDEPSGFFLDSAVEFEPTFGKMSKSLDKINQDVTEIGTIISKSGTEISARSAKGKIDPQVALCIAGNLAAELKPVSDRYAKDVQNLLQVTEKATELLPPMINIWTKTGTNNDGLKSLKDLIGPATTARENVVSFKESVGLVKGLSRSLFGTMRQIELSTSTCIAAIDIVISWNELLPEEEREVE</sequence>
<feature type="domain" description="TIR" evidence="2">
    <location>
        <begin position="2"/>
        <end position="150"/>
    </location>
</feature>
<protein>
    <submittedName>
        <fullName evidence="3">Toll/interleukin-1 receptor domain-containing protein</fullName>
    </submittedName>
</protein>
<keyword evidence="4" id="KW-1185">Reference proteome</keyword>
<organism evidence="3 4">
    <name type="scientific">Paratractidigestivibacter faecalis</name>
    <dbReference type="NCBI Taxonomy" id="2292441"/>
    <lineage>
        <taxon>Bacteria</taxon>
        <taxon>Bacillati</taxon>
        <taxon>Actinomycetota</taxon>
        <taxon>Coriobacteriia</taxon>
        <taxon>Coriobacteriales</taxon>
        <taxon>Atopobiaceae</taxon>
        <taxon>Paratractidigestivibacter</taxon>
    </lineage>
</organism>
<keyword evidence="3" id="KW-0675">Receptor</keyword>
<feature type="compositionally biased region" description="Polar residues" evidence="1">
    <location>
        <begin position="175"/>
        <end position="190"/>
    </location>
</feature>
<name>A0ABV1IFQ8_9ACTN</name>
<dbReference type="Proteomes" id="UP001478817">
    <property type="component" value="Unassembled WGS sequence"/>
</dbReference>
<proteinExistence type="predicted"/>
<dbReference type="Pfam" id="PF13676">
    <property type="entry name" value="TIR_2"/>
    <property type="match status" value="1"/>
</dbReference>
<dbReference type="InterPro" id="IPR000157">
    <property type="entry name" value="TIR_dom"/>
</dbReference>
<evidence type="ECO:0000259" key="2">
    <source>
        <dbReference type="PROSITE" id="PS50104"/>
    </source>
</evidence>